<sequence length="35" mass="4012">MGLRPTFLAMMPPPSNGRWGLDERPCKCRDFTTTQ</sequence>
<reference evidence="1" key="1">
    <citation type="journal article" date="2021" name="Proc. Natl. Acad. Sci. U.S.A.">
        <title>A Catalog of Tens of Thousands of Viruses from Human Metagenomes Reveals Hidden Associations with Chronic Diseases.</title>
        <authorList>
            <person name="Tisza M.J."/>
            <person name="Buck C.B."/>
        </authorList>
    </citation>
    <scope>NUCLEOTIDE SEQUENCE</scope>
    <source>
        <strain evidence="1">Ctr8v12</strain>
    </source>
</reference>
<organism evidence="1">
    <name type="scientific">Siphoviridae sp. ctr8v12</name>
    <dbReference type="NCBI Taxonomy" id="2825685"/>
    <lineage>
        <taxon>Viruses</taxon>
        <taxon>Duplodnaviria</taxon>
        <taxon>Heunggongvirae</taxon>
        <taxon>Uroviricota</taxon>
        <taxon>Caudoviricetes</taxon>
    </lineage>
</organism>
<name>A0A8S5QGX6_9CAUD</name>
<proteinExistence type="predicted"/>
<protein>
    <submittedName>
        <fullName evidence="1">Uncharacterized protein</fullName>
    </submittedName>
</protein>
<accession>A0A8S5QGX6</accession>
<evidence type="ECO:0000313" key="1">
    <source>
        <dbReference type="EMBL" id="DAE18033.1"/>
    </source>
</evidence>
<dbReference type="EMBL" id="BK015649">
    <property type="protein sequence ID" value="DAE18033.1"/>
    <property type="molecule type" value="Genomic_DNA"/>
</dbReference>